<organism evidence="1">
    <name type="scientific">marine metagenome</name>
    <dbReference type="NCBI Taxonomy" id="408172"/>
    <lineage>
        <taxon>unclassified sequences</taxon>
        <taxon>metagenomes</taxon>
        <taxon>ecological metagenomes</taxon>
    </lineage>
</organism>
<dbReference type="AlphaFoldDB" id="A0A381N6Q2"/>
<sequence>MKKIYLKAYRSKVSDSQTKGELAAKSTEDKIIIREQILNGLKDFKAKGRKITVLPPEKAPYVPDCNCSEGWGSETSAGLGKYSGLNRILTG</sequence>
<protein>
    <submittedName>
        <fullName evidence="1">Uncharacterized protein</fullName>
    </submittedName>
</protein>
<proteinExistence type="predicted"/>
<gene>
    <name evidence="1" type="ORF">METZ01_LOCUS3145</name>
</gene>
<name>A0A381N6Q2_9ZZZZ</name>
<dbReference type="EMBL" id="UINC01000163">
    <property type="protein sequence ID" value="SUZ50291.1"/>
    <property type="molecule type" value="Genomic_DNA"/>
</dbReference>
<accession>A0A381N6Q2</accession>
<evidence type="ECO:0000313" key="1">
    <source>
        <dbReference type="EMBL" id="SUZ50291.1"/>
    </source>
</evidence>
<reference evidence="1" key="1">
    <citation type="submission" date="2018-05" db="EMBL/GenBank/DDBJ databases">
        <authorList>
            <person name="Lanie J.A."/>
            <person name="Ng W.-L."/>
            <person name="Kazmierczak K.M."/>
            <person name="Andrzejewski T.M."/>
            <person name="Davidsen T.M."/>
            <person name="Wayne K.J."/>
            <person name="Tettelin H."/>
            <person name="Glass J.I."/>
            <person name="Rusch D."/>
            <person name="Podicherti R."/>
            <person name="Tsui H.-C.T."/>
            <person name="Winkler M.E."/>
        </authorList>
    </citation>
    <scope>NUCLEOTIDE SEQUENCE</scope>
</reference>